<dbReference type="PROSITE" id="PS50977">
    <property type="entry name" value="HTH_TETR_2"/>
    <property type="match status" value="1"/>
</dbReference>
<dbReference type="PRINTS" id="PR00455">
    <property type="entry name" value="HTHTETR"/>
</dbReference>
<evidence type="ECO:0000313" key="6">
    <source>
        <dbReference type="EMBL" id="CAH2403483.1"/>
    </source>
</evidence>
<proteinExistence type="predicted"/>
<evidence type="ECO:0000313" key="7">
    <source>
        <dbReference type="Proteomes" id="UP001153050"/>
    </source>
</evidence>
<dbReference type="Proteomes" id="UP001153050">
    <property type="component" value="Unassembled WGS sequence"/>
</dbReference>
<dbReference type="PANTHER" id="PTHR47506:SF7">
    <property type="entry name" value="TRANSCRIPTIONAL REGULATORY PROTEIN"/>
    <property type="match status" value="1"/>
</dbReference>
<dbReference type="Pfam" id="PF00440">
    <property type="entry name" value="TetR_N"/>
    <property type="match status" value="1"/>
</dbReference>
<keyword evidence="1" id="KW-0805">Transcription regulation</keyword>
<dbReference type="InterPro" id="IPR001647">
    <property type="entry name" value="HTH_TetR"/>
</dbReference>
<dbReference type="GO" id="GO:0003677">
    <property type="term" value="F:DNA binding"/>
    <property type="evidence" value="ECO:0007669"/>
    <property type="project" value="UniProtKB-KW"/>
</dbReference>
<dbReference type="RefSeq" id="WP_254019577.1">
    <property type="nucleotide sequence ID" value="NZ_CAKXZT010000133.1"/>
</dbReference>
<dbReference type="SUPFAM" id="SSF46689">
    <property type="entry name" value="Homeodomain-like"/>
    <property type="match status" value="1"/>
</dbReference>
<feature type="DNA-binding region" description="H-T-H motif" evidence="4">
    <location>
        <begin position="32"/>
        <end position="51"/>
    </location>
</feature>
<name>A0ABN8JZM5_9HYPH</name>
<keyword evidence="2 4" id="KW-0238">DNA-binding</keyword>
<evidence type="ECO:0000259" key="5">
    <source>
        <dbReference type="PROSITE" id="PS50977"/>
    </source>
</evidence>
<accession>A0ABN8JZM5</accession>
<evidence type="ECO:0000256" key="1">
    <source>
        <dbReference type="ARBA" id="ARBA00023015"/>
    </source>
</evidence>
<keyword evidence="3" id="KW-0804">Transcription</keyword>
<dbReference type="PANTHER" id="PTHR47506">
    <property type="entry name" value="TRANSCRIPTIONAL REGULATORY PROTEIN"/>
    <property type="match status" value="1"/>
</dbReference>
<dbReference type="InterPro" id="IPR036271">
    <property type="entry name" value="Tet_transcr_reg_TetR-rel_C_sf"/>
</dbReference>
<dbReference type="EMBL" id="CAKXZT010000133">
    <property type="protein sequence ID" value="CAH2403483.1"/>
    <property type="molecule type" value="Genomic_DNA"/>
</dbReference>
<dbReference type="SUPFAM" id="SSF48498">
    <property type="entry name" value="Tetracyclin repressor-like, C-terminal domain"/>
    <property type="match status" value="1"/>
</dbReference>
<organism evidence="6 7">
    <name type="scientific">Mesorhizobium escarrei</name>
    <dbReference type="NCBI Taxonomy" id="666018"/>
    <lineage>
        <taxon>Bacteria</taxon>
        <taxon>Pseudomonadati</taxon>
        <taxon>Pseudomonadota</taxon>
        <taxon>Alphaproteobacteria</taxon>
        <taxon>Hyphomicrobiales</taxon>
        <taxon>Phyllobacteriaceae</taxon>
        <taxon>Mesorhizobium</taxon>
    </lineage>
</organism>
<dbReference type="Gene3D" id="1.10.10.60">
    <property type="entry name" value="Homeodomain-like"/>
    <property type="match status" value="1"/>
</dbReference>
<evidence type="ECO:0000256" key="2">
    <source>
        <dbReference type="ARBA" id="ARBA00023125"/>
    </source>
</evidence>
<comment type="caution">
    <text evidence="6">The sequence shown here is derived from an EMBL/GenBank/DDBJ whole genome shotgun (WGS) entry which is preliminary data.</text>
</comment>
<dbReference type="Gene3D" id="1.10.357.10">
    <property type="entry name" value="Tetracycline Repressor, domain 2"/>
    <property type="match status" value="1"/>
</dbReference>
<gene>
    <name evidence="6" type="ORF">MES5069_380022</name>
</gene>
<dbReference type="InterPro" id="IPR009057">
    <property type="entry name" value="Homeodomain-like_sf"/>
</dbReference>
<feature type="domain" description="HTH tetR-type" evidence="5">
    <location>
        <begin position="9"/>
        <end position="69"/>
    </location>
</feature>
<evidence type="ECO:0000256" key="4">
    <source>
        <dbReference type="PROSITE-ProRule" id="PRU00335"/>
    </source>
</evidence>
<protein>
    <submittedName>
        <fullName evidence="6">DNA-binding transcriptional regulator, AcrR family</fullName>
    </submittedName>
</protein>
<keyword evidence="7" id="KW-1185">Reference proteome</keyword>
<sequence>MRYEKGRKDASRQRIMDVATERFRSDGIAASGIAGIMGEAGLTNGAFYPHFPSKAALVRESVAAALEAQAIQIQEALAAGGLSMAINAYLSAEHRDNPGKGCASAALLPEIAREPVETRQVYAEHLLKLVRPVAAELAAELTPDARDPDSVAFGVFATLIGTLELSRAVNGTELSDRILEAGAAAAKALLQPRENDKPEERKPS</sequence>
<reference evidence="6 7" key="1">
    <citation type="submission" date="2022-03" db="EMBL/GenBank/DDBJ databases">
        <authorList>
            <person name="Brunel B."/>
        </authorList>
    </citation>
    <scope>NUCLEOTIDE SEQUENCE [LARGE SCALE GENOMIC DNA]</scope>
    <source>
        <strain evidence="6">STM5069sample</strain>
    </source>
</reference>
<evidence type="ECO:0000256" key="3">
    <source>
        <dbReference type="ARBA" id="ARBA00023163"/>
    </source>
</evidence>